<dbReference type="Proteomes" id="UP000030645">
    <property type="component" value="Unassembled WGS sequence"/>
</dbReference>
<feature type="region of interest" description="Disordered" evidence="1">
    <location>
        <begin position="1"/>
        <end position="20"/>
    </location>
</feature>
<evidence type="ECO:0000256" key="1">
    <source>
        <dbReference type="SAM" id="MobiDB-lite"/>
    </source>
</evidence>
<proteinExistence type="predicted"/>
<protein>
    <submittedName>
        <fullName evidence="2">Uncharacterized protein</fullName>
    </submittedName>
</protein>
<evidence type="ECO:0000313" key="2">
    <source>
        <dbReference type="EMBL" id="EXB97056.1"/>
    </source>
</evidence>
<accession>W9RUW9</accession>
<dbReference type="AlphaFoldDB" id="W9RUW9"/>
<dbReference type="EMBL" id="KE345255">
    <property type="protein sequence ID" value="EXB97056.1"/>
    <property type="molecule type" value="Genomic_DNA"/>
</dbReference>
<gene>
    <name evidence="2" type="ORF">L484_014668</name>
</gene>
<keyword evidence="3" id="KW-1185">Reference proteome</keyword>
<sequence length="75" mass="8401">MAWTMFSINPRPSTSSKVQTSLSRSLKSGYKSRGITALLNGLPQSKGSQIDQSYLCTNQKDLRRSFGWKRKCATN</sequence>
<evidence type="ECO:0000313" key="3">
    <source>
        <dbReference type="Proteomes" id="UP000030645"/>
    </source>
</evidence>
<organism evidence="2 3">
    <name type="scientific">Morus notabilis</name>
    <dbReference type="NCBI Taxonomy" id="981085"/>
    <lineage>
        <taxon>Eukaryota</taxon>
        <taxon>Viridiplantae</taxon>
        <taxon>Streptophyta</taxon>
        <taxon>Embryophyta</taxon>
        <taxon>Tracheophyta</taxon>
        <taxon>Spermatophyta</taxon>
        <taxon>Magnoliopsida</taxon>
        <taxon>eudicotyledons</taxon>
        <taxon>Gunneridae</taxon>
        <taxon>Pentapetalae</taxon>
        <taxon>rosids</taxon>
        <taxon>fabids</taxon>
        <taxon>Rosales</taxon>
        <taxon>Moraceae</taxon>
        <taxon>Moreae</taxon>
        <taxon>Morus</taxon>
    </lineage>
</organism>
<reference evidence="3" key="1">
    <citation type="submission" date="2013-01" db="EMBL/GenBank/DDBJ databases">
        <title>Draft Genome Sequence of a Mulberry Tree, Morus notabilis C.K. Schneid.</title>
        <authorList>
            <person name="He N."/>
            <person name="Zhao S."/>
        </authorList>
    </citation>
    <scope>NUCLEOTIDE SEQUENCE</scope>
</reference>
<name>W9RUW9_9ROSA</name>